<feature type="compositionally biased region" description="Polar residues" evidence="3">
    <location>
        <begin position="485"/>
        <end position="497"/>
    </location>
</feature>
<dbReference type="Proteomes" id="UP000582659">
    <property type="component" value="Unassembled WGS sequence"/>
</dbReference>
<dbReference type="EMBL" id="CAJFCV020000001">
    <property type="protein sequence ID" value="CAG9085649.1"/>
    <property type="molecule type" value="Genomic_DNA"/>
</dbReference>
<dbReference type="eggNOG" id="KOG0505">
    <property type="taxonomic scope" value="Eukaryota"/>
</dbReference>
<dbReference type="Proteomes" id="UP000095284">
    <property type="component" value="Unplaced"/>
</dbReference>
<dbReference type="WBParaSite" id="BXY_0575700.1">
    <property type="protein sequence ID" value="BXY_0575700.1"/>
    <property type="gene ID" value="BXY_0575700"/>
</dbReference>
<dbReference type="Pfam" id="PF12796">
    <property type="entry name" value="Ank_2"/>
    <property type="match status" value="2"/>
</dbReference>
<evidence type="ECO:0000313" key="6">
    <source>
        <dbReference type="Proteomes" id="UP000659654"/>
    </source>
</evidence>
<dbReference type="GO" id="GO:0017020">
    <property type="term" value="F:myosin phosphatase regulator activity"/>
    <property type="evidence" value="ECO:0007669"/>
    <property type="project" value="TreeGrafter"/>
</dbReference>
<feature type="repeat" description="ANK" evidence="2">
    <location>
        <begin position="104"/>
        <end position="136"/>
    </location>
</feature>
<sequence>MSGAISAFLSNMSEPPDHAQLIGEMPQIERLAIQQRLELAQRRRRIQKISAERREHQLPPPRPRNPRLRFSPHVALLEATSRGAYHEVQELLANGADPNSHNEDGLTPLHQCAIDKNLRIVELLLQYRADVNATDTELWTPLHAAACCGYRDIVAVLIHHGADLLAVNAEGNMPYDICDDEETLDLIETEMANNGITQEYINERRSQPEANMLDDMRALHLNRGPLNARMPDGSTYLHIAAANGYSSVAAFLLRCGVNPCDRDNDCWMPIHAAASWSQPEIIEMLVDYGADINAKTANDETPLDLATDDQTKQVIQQLQQSEAKKKRLAFGVRDSRRQSRKRKKFESPQQPPSPTGQVDNPFSARGAIRRQSLRDRSGVTLARLEAQKEQSNLMKSWSKEDVSATDDMGNAPQRTQSLSDTRRDSPNKRILNKSNKPGKAYGGGDEWTKKLEANGNDEEEEMGFRSLHSRGSTVRKKKKERQEIEMSSPSPTSTTALNGKPGIYGRSEKKICCCTIL</sequence>
<feature type="region of interest" description="Disordered" evidence="3">
    <location>
        <begin position="320"/>
        <end position="374"/>
    </location>
</feature>
<dbReference type="InterPro" id="IPR051226">
    <property type="entry name" value="PP1_Regulatory_Subunit"/>
</dbReference>
<reference evidence="4" key="2">
    <citation type="submission" date="2020-09" db="EMBL/GenBank/DDBJ databases">
        <authorList>
            <person name="Kikuchi T."/>
        </authorList>
    </citation>
    <scope>NUCLEOTIDE SEQUENCE</scope>
    <source>
        <strain evidence="4">Ka4C1</strain>
    </source>
</reference>
<protein>
    <submittedName>
        <fullName evidence="4">(pine wood nematode) hypothetical protein</fullName>
    </submittedName>
</protein>
<feature type="region of interest" description="Disordered" evidence="3">
    <location>
        <begin position="388"/>
        <end position="502"/>
    </location>
</feature>
<dbReference type="GO" id="GO:0005737">
    <property type="term" value="C:cytoplasm"/>
    <property type="evidence" value="ECO:0007669"/>
    <property type="project" value="TreeGrafter"/>
</dbReference>
<feature type="repeat" description="ANK" evidence="2">
    <location>
        <begin position="137"/>
        <end position="169"/>
    </location>
</feature>
<dbReference type="Gene3D" id="1.25.40.20">
    <property type="entry name" value="Ankyrin repeat-containing domain"/>
    <property type="match status" value="2"/>
</dbReference>
<dbReference type="PANTHER" id="PTHR24179:SF29">
    <property type="entry name" value="LD46604P"/>
    <property type="match status" value="1"/>
</dbReference>
<gene>
    <name evidence="4" type="ORF">BXYJ_LOCUS1746</name>
</gene>
<feature type="region of interest" description="Disordered" evidence="3">
    <location>
        <begin position="49"/>
        <end position="68"/>
    </location>
</feature>
<evidence type="ECO:0000256" key="1">
    <source>
        <dbReference type="ARBA" id="ARBA00022737"/>
    </source>
</evidence>
<dbReference type="SUPFAM" id="SSF48403">
    <property type="entry name" value="Ankyrin repeat"/>
    <property type="match status" value="1"/>
</dbReference>
<keyword evidence="6" id="KW-1185">Reference proteome</keyword>
<dbReference type="OrthoDB" id="19014at2759"/>
<dbReference type="InterPro" id="IPR036770">
    <property type="entry name" value="Ankyrin_rpt-contain_sf"/>
</dbReference>
<dbReference type="Proteomes" id="UP000659654">
    <property type="component" value="Unassembled WGS sequence"/>
</dbReference>
<proteinExistence type="predicted"/>
<reference evidence="7" key="1">
    <citation type="submission" date="2016-11" db="UniProtKB">
        <authorList>
            <consortium name="WormBaseParasite"/>
        </authorList>
    </citation>
    <scope>IDENTIFICATION</scope>
</reference>
<dbReference type="GO" id="GO:0004857">
    <property type="term" value="F:enzyme inhibitor activity"/>
    <property type="evidence" value="ECO:0007669"/>
    <property type="project" value="TreeGrafter"/>
</dbReference>
<keyword evidence="2" id="KW-0040">ANK repeat</keyword>
<feature type="repeat" description="ANK" evidence="2">
    <location>
        <begin position="232"/>
        <end position="264"/>
    </location>
</feature>
<dbReference type="InterPro" id="IPR002110">
    <property type="entry name" value="Ankyrin_rpt"/>
</dbReference>
<keyword evidence="1" id="KW-0677">Repeat</keyword>
<accession>A0A1I7RYE0</accession>
<evidence type="ECO:0000256" key="2">
    <source>
        <dbReference type="PROSITE-ProRule" id="PRU00023"/>
    </source>
</evidence>
<evidence type="ECO:0000313" key="5">
    <source>
        <dbReference type="Proteomes" id="UP000095284"/>
    </source>
</evidence>
<evidence type="ECO:0000256" key="3">
    <source>
        <dbReference type="SAM" id="MobiDB-lite"/>
    </source>
</evidence>
<evidence type="ECO:0000313" key="4">
    <source>
        <dbReference type="EMBL" id="CAD5210060.1"/>
    </source>
</evidence>
<evidence type="ECO:0000313" key="7">
    <source>
        <dbReference type="WBParaSite" id="BXY_0575700.1"/>
    </source>
</evidence>
<dbReference type="PRINTS" id="PR01415">
    <property type="entry name" value="ANKYRIN"/>
</dbReference>
<feature type="repeat" description="ANK" evidence="2">
    <location>
        <begin position="265"/>
        <end position="297"/>
    </location>
</feature>
<dbReference type="PANTHER" id="PTHR24179">
    <property type="entry name" value="PROTEIN PHOSPHATASE 1 REGULATORY SUBUNIT 12"/>
    <property type="match status" value="1"/>
</dbReference>
<dbReference type="AlphaFoldDB" id="A0A1I7RYE0"/>
<dbReference type="SMART" id="SM00248">
    <property type="entry name" value="ANK"/>
    <property type="match status" value="6"/>
</dbReference>
<organism evidence="5 7">
    <name type="scientific">Bursaphelenchus xylophilus</name>
    <name type="common">Pinewood nematode worm</name>
    <name type="synonym">Aphelenchoides xylophilus</name>
    <dbReference type="NCBI Taxonomy" id="6326"/>
    <lineage>
        <taxon>Eukaryota</taxon>
        <taxon>Metazoa</taxon>
        <taxon>Ecdysozoa</taxon>
        <taxon>Nematoda</taxon>
        <taxon>Chromadorea</taxon>
        <taxon>Rhabditida</taxon>
        <taxon>Tylenchina</taxon>
        <taxon>Tylenchomorpha</taxon>
        <taxon>Aphelenchoidea</taxon>
        <taxon>Aphelenchoididae</taxon>
        <taxon>Bursaphelenchus</taxon>
    </lineage>
</organism>
<dbReference type="PROSITE" id="PS50088">
    <property type="entry name" value="ANK_REPEAT"/>
    <property type="match status" value="4"/>
</dbReference>
<dbReference type="EMBL" id="CAJFDI010000001">
    <property type="protein sequence ID" value="CAD5210060.1"/>
    <property type="molecule type" value="Genomic_DNA"/>
</dbReference>
<name>A0A1I7RYE0_BURXY</name>
<dbReference type="PROSITE" id="PS50297">
    <property type="entry name" value="ANK_REP_REGION"/>
    <property type="match status" value="4"/>
</dbReference>
<dbReference type="SMR" id="A0A1I7RYE0"/>